<proteinExistence type="predicted"/>
<feature type="region of interest" description="Disordered" evidence="1">
    <location>
        <begin position="304"/>
        <end position="326"/>
    </location>
</feature>
<gene>
    <name evidence="2" type="ORF">HGG76_02550</name>
</gene>
<comment type="caution">
    <text evidence="2">The sequence shown here is derived from an EMBL/GenBank/DDBJ whole genome shotgun (WGS) entry which is preliminary data.</text>
</comment>
<name>A0A7X6FQG9_9HYPH</name>
<dbReference type="EMBL" id="JAAXZB010000001">
    <property type="protein sequence ID" value="NKW09145.1"/>
    <property type="molecule type" value="Genomic_DNA"/>
</dbReference>
<protein>
    <submittedName>
        <fullName evidence="2">Uncharacterized protein</fullName>
    </submittedName>
</protein>
<feature type="compositionally biased region" description="Basic residues" evidence="1">
    <location>
        <begin position="304"/>
        <end position="324"/>
    </location>
</feature>
<reference evidence="2 3" key="1">
    <citation type="submission" date="2020-04" db="EMBL/GenBank/DDBJ databases">
        <title>Whole genome sequencing of clinical and environmental type strains of Ochrobactrum.</title>
        <authorList>
            <person name="Dharne M."/>
        </authorList>
    </citation>
    <scope>NUCLEOTIDE SEQUENCE [LARGE SCALE GENOMIC DNA]</scope>
    <source>
        <strain evidence="2 3">DSM 13340</strain>
    </source>
</reference>
<dbReference type="Proteomes" id="UP000558475">
    <property type="component" value="Unassembled WGS sequence"/>
</dbReference>
<sequence>MQYVLRTLPDRPKETIWKMMNSLIRLFKSLMGRTLPHLLRTSHRGGSSDPEQQPEDKSWWQRGVDMWKSAGAGIAKAGLETKDFIFGEPAEEDKSNFRKQFEQRSKELADDSMANSLTMGVSQIVTGLIGAGKVMAPVKAAKWFQAGGKAAQAGFEVARGATAGAVVLDPHEERLSNLVETFPDLQNPVTEYLAAKPDDSAAEGRFKNALESIGADFALMGAVKAIKFLRAGDQVAADKEIAKLANPEGEYKNYHDAATKDRTVVGQQDEFGLNIEQTQKEMPLERSDNGLLTVLIIQQQQRRQRNGCWRKPKGGRSNRRRSHRQSNIWLFQTTRTRW</sequence>
<evidence type="ECO:0000256" key="1">
    <source>
        <dbReference type="SAM" id="MobiDB-lite"/>
    </source>
</evidence>
<accession>A0A7X6FQG9</accession>
<organism evidence="2 3">
    <name type="scientific">Brucella tritici</name>
    <dbReference type="NCBI Taxonomy" id="94626"/>
    <lineage>
        <taxon>Bacteria</taxon>
        <taxon>Pseudomonadati</taxon>
        <taxon>Pseudomonadota</taxon>
        <taxon>Alphaproteobacteria</taxon>
        <taxon>Hyphomicrobiales</taxon>
        <taxon>Brucellaceae</taxon>
        <taxon>Brucella/Ochrobactrum group</taxon>
        <taxon>Brucella</taxon>
    </lineage>
</organism>
<evidence type="ECO:0000313" key="3">
    <source>
        <dbReference type="Proteomes" id="UP000558475"/>
    </source>
</evidence>
<evidence type="ECO:0000313" key="2">
    <source>
        <dbReference type="EMBL" id="NKW09145.1"/>
    </source>
</evidence>
<dbReference type="AlphaFoldDB" id="A0A7X6FQG9"/>